<evidence type="ECO:0000256" key="6">
    <source>
        <dbReference type="PROSITE-ProRule" id="PRU10137"/>
    </source>
</evidence>
<evidence type="ECO:0000256" key="2">
    <source>
        <dbReference type="ARBA" id="ARBA00022908"/>
    </source>
</evidence>
<dbReference type="PANTHER" id="PTHR30461">
    <property type="entry name" value="DNA-INVERTASE FROM LAMBDOID PROPHAGE"/>
    <property type="match status" value="1"/>
</dbReference>
<dbReference type="Gene3D" id="1.10.10.60">
    <property type="entry name" value="Homeodomain-like"/>
    <property type="match status" value="1"/>
</dbReference>
<dbReference type="Gene3D" id="3.40.50.1390">
    <property type="entry name" value="Resolvase, N-terminal catalytic domain"/>
    <property type="match status" value="1"/>
</dbReference>
<dbReference type="EMBL" id="SJOA01000043">
    <property type="protein sequence ID" value="TCB53565.1"/>
    <property type="molecule type" value="Genomic_DNA"/>
</dbReference>
<dbReference type="PANTHER" id="PTHR30461:SF26">
    <property type="entry name" value="RESOLVASE HOMOLOG YNEB"/>
    <property type="match status" value="1"/>
</dbReference>
<dbReference type="AlphaFoldDB" id="A0A4R0EDP2"/>
<evidence type="ECO:0000313" key="8">
    <source>
        <dbReference type="EMBL" id="TCB53565.1"/>
    </source>
</evidence>
<evidence type="ECO:0000256" key="3">
    <source>
        <dbReference type="ARBA" id="ARBA00023125"/>
    </source>
</evidence>
<keyword evidence="4" id="KW-0233">DNA recombination</keyword>
<dbReference type="InterPro" id="IPR050639">
    <property type="entry name" value="SSR_resolvase"/>
</dbReference>
<dbReference type="InterPro" id="IPR006119">
    <property type="entry name" value="Resolv_N"/>
</dbReference>
<accession>A0A4R0EDP2</accession>
<dbReference type="InterPro" id="IPR006118">
    <property type="entry name" value="Recombinase_CS"/>
</dbReference>
<evidence type="ECO:0000256" key="5">
    <source>
        <dbReference type="PIRSR" id="PIRSR606118-50"/>
    </source>
</evidence>
<dbReference type="RefSeq" id="WP_131272260.1">
    <property type="nucleotide sequence ID" value="NZ_SJOA01000043.1"/>
</dbReference>
<protein>
    <submittedName>
        <fullName evidence="8">Resolvase</fullName>
    </submittedName>
</protein>
<keyword evidence="2" id="KW-0229">DNA integration</keyword>
<keyword evidence="3" id="KW-0238">DNA-binding</keyword>
<reference evidence="8 9" key="1">
    <citation type="submission" date="2019-02" db="EMBL/GenBank/DDBJ databases">
        <title>High diversity of culturable Acinetobacter species in natural soil and water ecosystems.</title>
        <authorList>
            <person name="Radolfova-Krizova L."/>
            <person name="Nemec A."/>
        </authorList>
    </citation>
    <scope>NUCLEOTIDE SEQUENCE [LARGE SCALE GENOMIC DNA]</scope>
    <source>
        <strain evidence="8 9">ANC 4281</strain>
    </source>
</reference>
<dbReference type="CDD" id="cd03768">
    <property type="entry name" value="SR_ResInv"/>
    <property type="match status" value="1"/>
</dbReference>
<gene>
    <name evidence="8" type="ORF">E0H85_16710</name>
</gene>
<feature type="active site" description="O-(5'-phospho-DNA)-serine intermediate" evidence="5 6">
    <location>
        <position position="10"/>
    </location>
</feature>
<dbReference type="Pfam" id="PF13936">
    <property type="entry name" value="HTH_38"/>
    <property type="match status" value="1"/>
</dbReference>
<evidence type="ECO:0000259" key="7">
    <source>
        <dbReference type="PROSITE" id="PS51736"/>
    </source>
</evidence>
<organism evidence="8 9">
    <name type="scientific">Acinetobacter terrae</name>
    <dbReference type="NCBI Taxonomy" id="2731247"/>
    <lineage>
        <taxon>Bacteria</taxon>
        <taxon>Pseudomonadati</taxon>
        <taxon>Pseudomonadota</taxon>
        <taxon>Gammaproteobacteria</taxon>
        <taxon>Moraxellales</taxon>
        <taxon>Moraxellaceae</taxon>
        <taxon>Acinetobacter</taxon>
        <taxon>Acinetobacter Taxon 24</taxon>
    </lineage>
</organism>
<dbReference type="OrthoDB" id="9797501at2"/>
<comment type="caution">
    <text evidence="8">The sequence shown here is derived from an EMBL/GenBank/DDBJ whole genome shotgun (WGS) entry which is preliminary data.</text>
</comment>
<dbReference type="GO" id="GO:0000150">
    <property type="term" value="F:DNA strand exchange activity"/>
    <property type="evidence" value="ECO:0007669"/>
    <property type="project" value="InterPro"/>
</dbReference>
<dbReference type="InterPro" id="IPR025246">
    <property type="entry name" value="IS30-like_HTH"/>
</dbReference>
<dbReference type="InterPro" id="IPR036162">
    <property type="entry name" value="Resolvase-like_N_sf"/>
</dbReference>
<dbReference type="PROSITE" id="PS51736">
    <property type="entry name" value="RECOMBINASES_3"/>
    <property type="match status" value="1"/>
</dbReference>
<evidence type="ECO:0000256" key="1">
    <source>
        <dbReference type="ARBA" id="ARBA00009913"/>
    </source>
</evidence>
<evidence type="ECO:0000313" key="9">
    <source>
        <dbReference type="Proteomes" id="UP000291380"/>
    </source>
</evidence>
<sequence length="187" mass="21121">MVNVGYIRVSSADQNTARQLDGVQLDKVFTEKVSGASTDREQLHAMFDYVREGDTVHVHEISRLARSLIDLNTLVHDLNKKGVTIIFHQERMTFSPDREQDPLQQLMFNMLASFAQFERQIIKHRQVEGIAKAKERGVYMGRKKTIDDSAIIEAMSKDGASFRKVAKELGVSLSTVQRAVKKQGSTI</sequence>
<dbReference type="PROSITE" id="PS00397">
    <property type="entry name" value="RECOMBINASES_1"/>
    <property type="match status" value="1"/>
</dbReference>
<dbReference type="SMART" id="SM00857">
    <property type="entry name" value="Resolvase"/>
    <property type="match status" value="1"/>
</dbReference>
<feature type="domain" description="Resolvase/invertase-type recombinase catalytic" evidence="7">
    <location>
        <begin position="2"/>
        <end position="137"/>
    </location>
</feature>
<comment type="similarity">
    <text evidence="1">Belongs to the site-specific recombinase resolvase family.</text>
</comment>
<dbReference type="GO" id="GO:0003677">
    <property type="term" value="F:DNA binding"/>
    <property type="evidence" value="ECO:0007669"/>
    <property type="project" value="UniProtKB-KW"/>
</dbReference>
<dbReference type="GO" id="GO:0015074">
    <property type="term" value="P:DNA integration"/>
    <property type="evidence" value="ECO:0007669"/>
    <property type="project" value="UniProtKB-KW"/>
</dbReference>
<proteinExistence type="inferred from homology"/>
<dbReference type="SUPFAM" id="SSF53041">
    <property type="entry name" value="Resolvase-like"/>
    <property type="match status" value="1"/>
</dbReference>
<evidence type="ECO:0000256" key="4">
    <source>
        <dbReference type="ARBA" id="ARBA00023172"/>
    </source>
</evidence>
<dbReference type="Pfam" id="PF00239">
    <property type="entry name" value="Resolvase"/>
    <property type="match status" value="1"/>
</dbReference>
<dbReference type="Proteomes" id="UP000291380">
    <property type="component" value="Unassembled WGS sequence"/>
</dbReference>
<name>A0A4R0EDP2_9GAMM</name>